<dbReference type="GO" id="GO:0005524">
    <property type="term" value="F:ATP binding"/>
    <property type="evidence" value="ECO:0007669"/>
    <property type="project" value="UniProtKB-KW"/>
</dbReference>
<evidence type="ECO:0000256" key="1">
    <source>
        <dbReference type="ARBA" id="ARBA00001946"/>
    </source>
</evidence>
<dbReference type="Gene3D" id="3.30.460.10">
    <property type="entry name" value="Beta Polymerase, domain 2"/>
    <property type="match status" value="1"/>
</dbReference>
<organism evidence="10 11">
    <name type="scientific">Pseudonocardia cypriaca</name>
    <dbReference type="NCBI Taxonomy" id="882449"/>
    <lineage>
        <taxon>Bacteria</taxon>
        <taxon>Bacillati</taxon>
        <taxon>Actinomycetota</taxon>
        <taxon>Actinomycetes</taxon>
        <taxon>Pseudonocardiales</taxon>
        <taxon>Pseudonocardiaceae</taxon>
        <taxon>Pseudonocardia</taxon>
    </lineage>
</organism>
<keyword evidence="7" id="KW-0460">Magnesium</keyword>
<evidence type="ECO:0000313" key="10">
    <source>
        <dbReference type="EMBL" id="TQM43379.1"/>
    </source>
</evidence>
<keyword evidence="11" id="KW-1185">Reference proteome</keyword>
<evidence type="ECO:0000256" key="6">
    <source>
        <dbReference type="ARBA" id="ARBA00022840"/>
    </source>
</evidence>
<dbReference type="AlphaFoldDB" id="A0A543GBC7"/>
<feature type="region of interest" description="Disordered" evidence="8">
    <location>
        <begin position="1"/>
        <end position="21"/>
    </location>
</feature>
<name>A0A543GBC7_9PSEU</name>
<evidence type="ECO:0000259" key="9">
    <source>
        <dbReference type="Pfam" id="PF18765"/>
    </source>
</evidence>
<keyword evidence="3" id="KW-0548">Nucleotidyltransferase</keyword>
<dbReference type="EMBL" id="VFPH01000001">
    <property type="protein sequence ID" value="TQM43379.1"/>
    <property type="molecule type" value="Genomic_DNA"/>
</dbReference>
<dbReference type="RefSeq" id="WP_246121558.1">
    <property type="nucleotide sequence ID" value="NZ_VFPH01000001.1"/>
</dbReference>
<keyword evidence="6" id="KW-0067">ATP-binding</keyword>
<evidence type="ECO:0000313" key="11">
    <source>
        <dbReference type="Proteomes" id="UP000319818"/>
    </source>
</evidence>
<dbReference type="SUPFAM" id="SSF81301">
    <property type="entry name" value="Nucleotidyltransferase"/>
    <property type="match status" value="1"/>
</dbReference>
<gene>
    <name evidence="10" type="ORF">FB388_0724</name>
</gene>
<comment type="cofactor">
    <cofactor evidence="1">
        <name>Mg(2+)</name>
        <dbReference type="ChEBI" id="CHEBI:18420"/>
    </cofactor>
</comment>
<keyword evidence="2" id="KW-0808">Transferase</keyword>
<dbReference type="InterPro" id="IPR041633">
    <property type="entry name" value="Polbeta"/>
</dbReference>
<dbReference type="InterPro" id="IPR043519">
    <property type="entry name" value="NT_sf"/>
</dbReference>
<dbReference type="PANTHER" id="PTHR33571:SF12">
    <property type="entry name" value="BSL3053 PROTEIN"/>
    <property type="match status" value="1"/>
</dbReference>
<reference evidence="10 11" key="1">
    <citation type="submission" date="2019-06" db="EMBL/GenBank/DDBJ databases">
        <title>Sequencing the genomes of 1000 actinobacteria strains.</title>
        <authorList>
            <person name="Klenk H.-P."/>
        </authorList>
    </citation>
    <scope>NUCLEOTIDE SEQUENCE [LARGE SCALE GENOMIC DNA]</scope>
    <source>
        <strain evidence="10 11">DSM 45511</strain>
    </source>
</reference>
<evidence type="ECO:0000256" key="8">
    <source>
        <dbReference type="SAM" id="MobiDB-lite"/>
    </source>
</evidence>
<accession>A0A543GBC7</accession>
<evidence type="ECO:0000256" key="2">
    <source>
        <dbReference type="ARBA" id="ARBA00022679"/>
    </source>
</evidence>
<proteinExistence type="predicted"/>
<dbReference type="InterPro" id="IPR052038">
    <property type="entry name" value="Type-VII_TA_antitoxin"/>
</dbReference>
<dbReference type="Pfam" id="PF18765">
    <property type="entry name" value="Polbeta"/>
    <property type="match status" value="1"/>
</dbReference>
<dbReference type="PANTHER" id="PTHR33571">
    <property type="entry name" value="SSL8005 PROTEIN"/>
    <property type="match status" value="1"/>
</dbReference>
<protein>
    <recommendedName>
        <fullName evidence="9">Polymerase beta nucleotidyltransferase domain-containing protein</fullName>
    </recommendedName>
</protein>
<evidence type="ECO:0000256" key="5">
    <source>
        <dbReference type="ARBA" id="ARBA00022741"/>
    </source>
</evidence>
<evidence type="ECO:0000256" key="7">
    <source>
        <dbReference type="ARBA" id="ARBA00022842"/>
    </source>
</evidence>
<feature type="compositionally biased region" description="Basic and acidic residues" evidence="8">
    <location>
        <begin position="1"/>
        <end position="15"/>
    </location>
</feature>
<keyword evidence="4" id="KW-0479">Metal-binding</keyword>
<sequence length="122" mass="13433">MSDPRPDRWTGERGPNEWSAGSVRTEAWGGVDADRLDAVCRQYRISALYVFGSVARGEAASTSDVDLLYDLELGAHLGWEIEDLSDSLAEIFGRPVDLVSRAALHPLLRATVLEEARVVYEA</sequence>
<evidence type="ECO:0000256" key="3">
    <source>
        <dbReference type="ARBA" id="ARBA00022695"/>
    </source>
</evidence>
<keyword evidence="5" id="KW-0547">Nucleotide-binding</keyword>
<comment type="caution">
    <text evidence="10">The sequence shown here is derived from an EMBL/GenBank/DDBJ whole genome shotgun (WGS) entry which is preliminary data.</text>
</comment>
<dbReference type="GO" id="GO:0046872">
    <property type="term" value="F:metal ion binding"/>
    <property type="evidence" value="ECO:0007669"/>
    <property type="project" value="UniProtKB-KW"/>
</dbReference>
<dbReference type="CDD" id="cd05403">
    <property type="entry name" value="NT_KNTase_like"/>
    <property type="match status" value="1"/>
</dbReference>
<dbReference type="Proteomes" id="UP000319818">
    <property type="component" value="Unassembled WGS sequence"/>
</dbReference>
<feature type="domain" description="Polymerase beta nucleotidyltransferase" evidence="9">
    <location>
        <begin position="38"/>
        <end position="121"/>
    </location>
</feature>
<dbReference type="GO" id="GO:0016779">
    <property type="term" value="F:nucleotidyltransferase activity"/>
    <property type="evidence" value="ECO:0007669"/>
    <property type="project" value="UniProtKB-KW"/>
</dbReference>
<evidence type="ECO:0000256" key="4">
    <source>
        <dbReference type="ARBA" id="ARBA00022723"/>
    </source>
</evidence>